<dbReference type="SUPFAM" id="SSF81296">
    <property type="entry name" value="E set domains"/>
    <property type="match status" value="1"/>
</dbReference>
<organism evidence="7 8">
    <name type="scientific">Myceligenerans crystallogenes</name>
    <dbReference type="NCBI Taxonomy" id="316335"/>
    <lineage>
        <taxon>Bacteria</taxon>
        <taxon>Bacillati</taxon>
        <taxon>Actinomycetota</taxon>
        <taxon>Actinomycetes</taxon>
        <taxon>Micrococcales</taxon>
        <taxon>Promicromonosporaceae</taxon>
        <taxon>Myceligenerans</taxon>
    </lineage>
</organism>
<dbReference type="InterPro" id="IPR001919">
    <property type="entry name" value="CBD2"/>
</dbReference>
<keyword evidence="1 5" id="KW-0732">Signal</keyword>
<proteinExistence type="predicted"/>
<feature type="domain" description="CBM2" evidence="6">
    <location>
        <begin position="260"/>
        <end position="355"/>
    </location>
</feature>
<feature type="signal peptide" evidence="5">
    <location>
        <begin position="1"/>
        <end position="28"/>
    </location>
</feature>
<keyword evidence="8" id="KW-1185">Reference proteome</keyword>
<dbReference type="PROSITE" id="PS51173">
    <property type="entry name" value="CBM2"/>
    <property type="match status" value="1"/>
</dbReference>
<sequence length="355" mass="36514">MHVLNSVRVRAAVVLAALAMILSMGVVAIQTAAAPPAAAHGAVTDPPSRAWGCFDRWADDWQSPAMATADPMCDYSWKQNPNAMWNWNGQLRDGLGGDYQGAVPDGQLCSAGNSMFNAMNTPGNWVAKGVSSNFKLTLTDGSDHGADFLRIYVSKPGFDPTTQRLGWGNLDLVTQTGYYPASDPYIADVNLSGRSGRAVLFTIWQASHNDQTYMFCSDINIGGGDIGPWPGGGTPTNTSTPPASTPPASTLPASTPPASTPPATGDCSAAVRVVNSWSGGYQGEVTVTAGASAIRGWKVTVGGATITQAWNSTLSGSNTLTNTSWNGSLAAGGKATAGFIANGSSTGVTATCAAA</sequence>
<evidence type="ECO:0000313" key="8">
    <source>
        <dbReference type="Proteomes" id="UP001501094"/>
    </source>
</evidence>
<feature type="compositionally biased region" description="Low complexity" evidence="4">
    <location>
        <begin position="235"/>
        <end position="253"/>
    </location>
</feature>
<evidence type="ECO:0000259" key="6">
    <source>
        <dbReference type="PROSITE" id="PS51173"/>
    </source>
</evidence>
<evidence type="ECO:0000256" key="5">
    <source>
        <dbReference type="SAM" id="SignalP"/>
    </source>
</evidence>
<gene>
    <name evidence="7" type="ORF">GCM10009751_17270</name>
</gene>
<reference evidence="7 8" key="1">
    <citation type="journal article" date="2019" name="Int. J. Syst. Evol. Microbiol.">
        <title>The Global Catalogue of Microorganisms (GCM) 10K type strain sequencing project: providing services to taxonomists for standard genome sequencing and annotation.</title>
        <authorList>
            <consortium name="The Broad Institute Genomics Platform"/>
            <consortium name="The Broad Institute Genome Sequencing Center for Infectious Disease"/>
            <person name="Wu L."/>
            <person name="Ma J."/>
        </authorList>
    </citation>
    <scope>NUCLEOTIDE SEQUENCE [LARGE SCALE GENOMIC DNA]</scope>
    <source>
        <strain evidence="7 8">JCM 14326</strain>
    </source>
</reference>
<name>A0ABN2NEC4_9MICO</name>
<dbReference type="InterPro" id="IPR012291">
    <property type="entry name" value="CBM2_carb-bd_dom_sf"/>
</dbReference>
<comment type="caution">
    <text evidence="7">The sequence shown here is derived from an EMBL/GenBank/DDBJ whole genome shotgun (WGS) entry which is preliminary data.</text>
</comment>
<dbReference type="Gene3D" id="2.60.40.290">
    <property type="match status" value="1"/>
</dbReference>
<dbReference type="PANTHER" id="PTHR34823">
    <property type="entry name" value="GLCNAC-BINDING PROTEIN A"/>
    <property type="match status" value="1"/>
</dbReference>
<dbReference type="SMART" id="SM00637">
    <property type="entry name" value="CBD_II"/>
    <property type="match status" value="1"/>
</dbReference>
<dbReference type="RefSeq" id="WP_344101621.1">
    <property type="nucleotide sequence ID" value="NZ_BAAANL010000003.1"/>
</dbReference>
<evidence type="ECO:0000256" key="4">
    <source>
        <dbReference type="SAM" id="MobiDB-lite"/>
    </source>
</evidence>
<keyword evidence="2" id="KW-0378">Hydrolase</keyword>
<dbReference type="EMBL" id="BAAANL010000003">
    <property type="protein sequence ID" value="GAA1860272.1"/>
    <property type="molecule type" value="Genomic_DNA"/>
</dbReference>
<dbReference type="InterPro" id="IPR008965">
    <property type="entry name" value="CBM2/CBM3_carb-bd_dom_sf"/>
</dbReference>
<keyword evidence="3" id="KW-0326">Glycosidase</keyword>
<feature type="chain" id="PRO_5046254490" description="CBM2 domain-containing protein" evidence="5">
    <location>
        <begin position="29"/>
        <end position="355"/>
    </location>
</feature>
<dbReference type="PANTHER" id="PTHR34823:SF1">
    <property type="entry name" value="CHITIN-BINDING TYPE-4 DOMAIN-CONTAINING PROTEIN"/>
    <property type="match status" value="1"/>
</dbReference>
<dbReference type="InterPro" id="IPR014756">
    <property type="entry name" value="Ig_E-set"/>
</dbReference>
<accession>A0ABN2NEC4</accession>
<evidence type="ECO:0000256" key="3">
    <source>
        <dbReference type="ARBA" id="ARBA00023295"/>
    </source>
</evidence>
<dbReference type="SUPFAM" id="SSF49384">
    <property type="entry name" value="Carbohydrate-binding domain"/>
    <property type="match status" value="1"/>
</dbReference>
<protein>
    <recommendedName>
        <fullName evidence="6">CBM2 domain-containing protein</fullName>
    </recommendedName>
</protein>
<dbReference type="Proteomes" id="UP001501094">
    <property type="component" value="Unassembled WGS sequence"/>
</dbReference>
<dbReference type="Pfam" id="PF03067">
    <property type="entry name" value="LPMO_10"/>
    <property type="match status" value="1"/>
</dbReference>
<dbReference type="InterPro" id="IPR051024">
    <property type="entry name" value="GlcNAc_Chitin_IntDeg"/>
</dbReference>
<evidence type="ECO:0000256" key="2">
    <source>
        <dbReference type="ARBA" id="ARBA00022801"/>
    </source>
</evidence>
<feature type="region of interest" description="Disordered" evidence="4">
    <location>
        <begin position="226"/>
        <end position="265"/>
    </location>
</feature>
<dbReference type="Gene3D" id="2.70.50.50">
    <property type="entry name" value="chitin-binding protein cbp21"/>
    <property type="match status" value="1"/>
</dbReference>
<dbReference type="CDD" id="cd21177">
    <property type="entry name" value="LPMO_AA10"/>
    <property type="match status" value="1"/>
</dbReference>
<dbReference type="Pfam" id="PF00553">
    <property type="entry name" value="CBM_2"/>
    <property type="match status" value="1"/>
</dbReference>
<evidence type="ECO:0000313" key="7">
    <source>
        <dbReference type="EMBL" id="GAA1860272.1"/>
    </source>
</evidence>
<evidence type="ECO:0000256" key="1">
    <source>
        <dbReference type="ARBA" id="ARBA00022729"/>
    </source>
</evidence>
<dbReference type="InterPro" id="IPR004302">
    <property type="entry name" value="Cellulose/chitin-bd_N"/>
</dbReference>